<dbReference type="Proteomes" id="UP000176355">
    <property type="component" value="Unassembled WGS sequence"/>
</dbReference>
<name>A0A1G2P5R8_9BACT</name>
<dbReference type="Gene3D" id="3.40.50.2020">
    <property type="match status" value="1"/>
</dbReference>
<proteinExistence type="inferred from homology"/>
<dbReference type="STRING" id="1802333.A3G03_02485"/>
<protein>
    <recommendedName>
        <fullName evidence="2">Phosphoribosyltransferase domain-containing protein</fullName>
    </recommendedName>
</protein>
<accession>A0A1G2P5R8</accession>
<dbReference type="AlphaFoldDB" id="A0A1G2P5R8"/>
<dbReference type="PANTHER" id="PTHR47505:SF1">
    <property type="entry name" value="DNA UTILIZATION PROTEIN YHGH"/>
    <property type="match status" value="1"/>
</dbReference>
<dbReference type="InterPro" id="IPR029057">
    <property type="entry name" value="PRTase-like"/>
</dbReference>
<dbReference type="EMBL" id="MHSL01000019">
    <property type="protein sequence ID" value="OHA43695.1"/>
    <property type="molecule type" value="Genomic_DNA"/>
</dbReference>
<comment type="similarity">
    <text evidence="1">Belongs to the ComF/GntX family.</text>
</comment>
<dbReference type="CDD" id="cd06223">
    <property type="entry name" value="PRTases_typeI"/>
    <property type="match status" value="1"/>
</dbReference>
<comment type="caution">
    <text evidence="3">The sequence shown here is derived from an EMBL/GenBank/DDBJ whole genome shotgun (WGS) entry which is preliminary data.</text>
</comment>
<evidence type="ECO:0000313" key="4">
    <source>
        <dbReference type="Proteomes" id="UP000176355"/>
    </source>
</evidence>
<evidence type="ECO:0000256" key="1">
    <source>
        <dbReference type="ARBA" id="ARBA00008007"/>
    </source>
</evidence>
<dbReference type="SUPFAM" id="SSF53271">
    <property type="entry name" value="PRTase-like"/>
    <property type="match status" value="1"/>
</dbReference>
<feature type="domain" description="Phosphoribosyltransferase" evidence="2">
    <location>
        <begin position="121"/>
        <end position="209"/>
    </location>
</feature>
<dbReference type="InterPro" id="IPR000836">
    <property type="entry name" value="PRTase_dom"/>
</dbReference>
<organism evidence="3 4">
    <name type="scientific">Candidatus Taylorbacteria bacterium RIFCSPLOWO2_12_FULL_44_15c</name>
    <dbReference type="NCBI Taxonomy" id="1802333"/>
    <lineage>
        <taxon>Bacteria</taxon>
        <taxon>Candidatus Tayloriibacteriota</taxon>
    </lineage>
</organism>
<dbReference type="PANTHER" id="PTHR47505">
    <property type="entry name" value="DNA UTILIZATION PROTEIN YHGH"/>
    <property type="match status" value="1"/>
</dbReference>
<evidence type="ECO:0000313" key="3">
    <source>
        <dbReference type="EMBL" id="OHA43695.1"/>
    </source>
</evidence>
<sequence length="216" mass="24271">MLRKWLNWLLDFFLPKAPAVAELEKMGAAGFAGRAKHSRELNGREELIAFFDYCDPLVRTAIWELKYRGNALIAALLAECLFDELTAELSEREIFENFSQPLIVPIPLSKKRHRERGFNQCEILLDELAKLDINGIFEIRKKLLIKVKDTPSQTKSDSRASRLKNLRGAFAVSESPLGRNIIVVDDVATTGATLSEARKTLRRAGAKKILGIALAH</sequence>
<reference evidence="3 4" key="1">
    <citation type="journal article" date="2016" name="Nat. Commun.">
        <title>Thousands of microbial genomes shed light on interconnected biogeochemical processes in an aquifer system.</title>
        <authorList>
            <person name="Anantharaman K."/>
            <person name="Brown C.T."/>
            <person name="Hug L.A."/>
            <person name="Sharon I."/>
            <person name="Castelle C.J."/>
            <person name="Probst A.J."/>
            <person name="Thomas B.C."/>
            <person name="Singh A."/>
            <person name="Wilkins M.J."/>
            <person name="Karaoz U."/>
            <person name="Brodie E.L."/>
            <person name="Williams K.H."/>
            <person name="Hubbard S.S."/>
            <person name="Banfield J.F."/>
        </authorList>
    </citation>
    <scope>NUCLEOTIDE SEQUENCE [LARGE SCALE GENOMIC DNA]</scope>
</reference>
<dbReference type="Pfam" id="PF00156">
    <property type="entry name" value="Pribosyltran"/>
    <property type="match status" value="1"/>
</dbReference>
<evidence type="ECO:0000259" key="2">
    <source>
        <dbReference type="Pfam" id="PF00156"/>
    </source>
</evidence>
<dbReference type="InterPro" id="IPR051910">
    <property type="entry name" value="ComF/GntX_DNA_util-trans"/>
</dbReference>
<gene>
    <name evidence="3" type="ORF">A3G03_02485</name>
</gene>